<evidence type="ECO:0000313" key="1">
    <source>
        <dbReference type="EMBL" id="QLL66575.1"/>
    </source>
</evidence>
<organism evidence="1 2">
    <name type="scientific">Anaplasma phagocytophilum str. Norway variant1</name>
    <dbReference type="NCBI Taxonomy" id="1392506"/>
    <lineage>
        <taxon>Bacteria</taxon>
        <taxon>Pseudomonadati</taxon>
        <taxon>Pseudomonadota</taxon>
        <taxon>Alphaproteobacteria</taxon>
        <taxon>Rickettsiales</taxon>
        <taxon>Anaplasmataceae</taxon>
        <taxon>Anaplasma</taxon>
        <taxon>phagocytophilum group</taxon>
    </lineage>
</organism>
<evidence type="ECO:0000313" key="2">
    <source>
        <dbReference type="Proteomes" id="UP000510938"/>
    </source>
</evidence>
<sequence length="78" mass="9084">MRFRVAVLPLEHVLGITLSRCYTIRVLCCVNNNTIWNLEVPQYGEELLSRDWKYLDRGQLQMLQEMILAAMLLVCVVS</sequence>
<dbReference type="AlphaFoldDB" id="A0A7H9DYJ3"/>
<proteinExistence type="predicted"/>
<dbReference type="RefSeq" id="WP_180843768.1">
    <property type="nucleotide sequence ID" value="NZ_CP046639.1"/>
</dbReference>
<accession>A0A7H9DYJ3</accession>
<reference evidence="1 2" key="1">
    <citation type="submission" date="2019-12" db="EMBL/GenBank/DDBJ databases">
        <title>A sheep strain of Anaplasma phagocytophilum contains multiple genomes.</title>
        <authorList>
            <person name="Barbet A.F."/>
            <person name="Crosby F.L."/>
            <person name="Eskeland S."/>
            <person name="Stuen S."/>
            <person name="Granquist E.G."/>
            <person name="Munderloh U.G."/>
        </authorList>
    </citation>
    <scope>NUCLEOTIDE SEQUENCE [LARGE SCALE GENOMIC DNA]</scope>
    <source>
        <strain evidence="1 2">Norway Variant 1</strain>
    </source>
</reference>
<name>A0A7H9DYJ3_ANAPH</name>
<dbReference type="EMBL" id="CP046639">
    <property type="protein sequence ID" value="QLL66575.1"/>
    <property type="molecule type" value="Genomic_DNA"/>
</dbReference>
<dbReference type="Proteomes" id="UP000510938">
    <property type="component" value="Chromosome"/>
</dbReference>
<protein>
    <submittedName>
        <fullName evidence="1">Uncharacterized protein</fullName>
    </submittedName>
</protein>
<gene>
    <name evidence="1" type="ORF">O998_01705</name>
</gene>